<protein>
    <submittedName>
        <fullName evidence="2">Uncharacterized protein</fullName>
    </submittedName>
</protein>
<name>A0A396YTB9_9LEPT</name>
<evidence type="ECO:0000256" key="1">
    <source>
        <dbReference type="SAM" id="Coils"/>
    </source>
</evidence>
<organism evidence="2 3">
    <name type="scientific">Leptospira stimsonii</name>
    <dbReference type="NCBI Taxonomy" id="2202203"/>
    <lineage>
        <taxon>Bacteria</taxon>
        <taxon>Pseudomonadati</taxon>
        <taxon>Spirochaetota</taxon>
        <taxon>Spirochaetia</taxon>
        <taxon>Leptospirales</taxon>
        <taxon>Leptospiraceae</taxon>
        <taxon>Leptospira</taxon>
    </lineage>
</organism>
<comment type="caution">
    <text evidence="2">The sequence shown here is derived from an EMBL/GenBank/DDBJ whole genome shotgun (WGS) entry which is preliminary data.</text>
</comment>
<dbReference type="RefSeq" id="WP_118970667.1">
    <property type="nucleotide sequence ID" value="NZ_QHCT01000011.1"/>
</dbReference>
<evidence type="ECO:0000313" key="3">
    <source>
        <dbReference type="Proteomes" id="UP000265798"/>
    </source>
</evidence>
<proteinExistence type="predicted"/>
<gene>
    <name evidence="2" type="ORF">DLM75_22010</name>
</gene>
<accession>A0A396YTB9</accession>
<sequence>MISQEQINYVAGVVISGIGYFVKHVHSRLNEALQVAYEARNKANQLERDLSYQANDLKEIKIELRTLGDSINRLNTTCSTLAVLLQESKEERT</sequence>
<dbReference type="EMBL" id="QHCT01000011">
    <property type="protein sequence ID" value="RHX84698.1"/>
    <property type="molecule type" value="Genomic_DNA"/>
</dbReference>
<reference evidence="3" key="1">
    <citation type="submission" date="2018-05" db="EMBL/GenBank/DDBJ databases">
        <title>Leptospira yasudae sp. nov. and Leptospira stimsonii sp. nov., two pathogenic species of the genus Leptospira isolated from environmental sources.</title>
        <authorList>
            <person name="Casanovas-Massana A."/>
            <person name="Hamond C."/>
            <person name="Santos L.A."/>
            <person name="Hacker K.P."/>
            <person name="Balassiano I."/>
            <person name="Medeiros M.A."/>
            <person name="Reis M.G."/>
            <person name="Ko A.I."/>
            <person name="Wunder E.A."/>
        </authorList>
    </citation>
    <scope>NUCLEOTIDE SEQUENCE [LARGE SCALE GENOMIC DNA]</scope>
    <source>
        <strain evidence="3">Yale</strain>
    </source>
</reference>
<evidence type="ECO:0000313" key="2">
    <source>
        <dbReference type="EMBL" id="RHX84698.1"/>
    </source>
</evidence>
<feature type="coiled-coil region" evidence="1">
    <location>
        <begin position="29"/>
        <end position="63"/>
    </location>
</feature>
<dbReference type="AlphaFoldDB" id="A0A396YTB9"/>
<dbReference type="Proteomes" id="UP000265798">
    <property type="component" value="Unassembled WGS sequence"/>
</dbReference>
<dbReference type="OrthoDB" id="338434at2"/>
<keyword evidence="1" id="KW-0175">Coiled coil</keyword>